<evidence type="ECO:0000256" key="3">
    <source>
        <dbReference type="ARBA" id="ARBA00022679"/>
    </source>
</evidence>
<keyword evidence="1" id="KW-0723">Serine/threonine-protein kinase</keyword>
<evidence type="ECO:0000256" key="7">
    <source>
        <dbReference type="PROSITE-ProRule" id="PRU10141"/>
    </source>
</evidence>
<evidence type="ECO:0000259" key="9">
    <source>
        <dbReference type="PROSITE" id="PS50011"/>
    </source>
</evidence>
<evidence type="ECO:0000256" key="1">
    <source>
        <dbReference type="ARBA" id="ARBA00022527"/>
    </source>
</evidence>
<evidence type="ECO:0000256" key="2">
    <source>
        <dbReference type="ARBA" id="ARBA00022553"/>
    </source>
</evidence>
<dbReference type="InterPro" id="IPR011009">
    <property type="entry name" value="Kinase-like_dom_sf"/>
</dbReference>
<evidence type="ECO:0008006" key="13">
    <source>
        <dbReference type="Google" id="ProtNLM"/>
    </source>
</evidence>
<dbReference type="CDD" id="cd05123">
    <property type="entry name" value="STKc_AGC"/>
    <property type="match status" value="1"/>
</dbReference>
<dbReference type="PROSITE" id="PS50011">
    <property type="entry name" value="PROTEIN_KINASE_DOM"/>
    <property type="match status" value="1"/>
</dbReference>
<keyword evidence="6 7" id="KW-0067">ATP-binding</keyword>
<comment type="caution">
    <text evidence="11">The sequence shown here is derived from an EMBL/GenBank/DDBJ whole genome shotgun (WGS) entry which is preliminary data.</text>
</comment>
<dbReference type="PROSITE" id="PS00107">
    <property type="entry name" value="PROTEIN_KINASE_ATP"/>
    <property type="match status" value="1"/>
</dbReference>
<dbReference type="InterPro" id="IPR000719">
    <property type="entry name" value="Prot_kinase_dom"/>
</dbReference>
<dbReference type="InterPro" id="IPR000961">
    <property type="entry name" value="AGC-kinase_C"/>
</dbReference>
<name>A0A1R2BJJ6_9CILI</name>
<dbReference type="EMBL" id="MPUH01000602">
    <property type="protein sequence ID" value="OMJ76939.1"/>
    <property type="molecule type" value="Genomic_DNA"/>
</dbReference>
<evidence type="ECO:0000259" key="10">
    <source>
        <dbReference type="PROSITE" id="PS51285"/>
    </source>
</evidence>
<dbReference type="InterPro" id="IPR008271">
    <property type="entry name" value="Ser/Thr_kinase_AS"/>
</dbReference>
<dbReference type="FunFam" id="1.10.510.10:FF:000008">
    <property type="entry name" value="Non-specific serine/threonine protein kinase"/>
    <property type="match status" value="1"/>
</dbReference>
<dbReference type="Pfam" id="PF00069">
    <property type="entry name" value="Pkinase"/>
    <property type="match status" value="1"/>
</dbReference>
<dbReference type="SMART" id="SM00133">
    <property type="entry name" value="S_TK_X"/>
    <property type="match status" value="1"/>
</dbReference>
<feature type="binding site" evidence="7">
    <location>
        <position position="157"/>
    </location>
    <ligand>
        <name>ATP</name>
        <dbReference type="ChEBI" id="CHEBI:30616"/>
    </ligand>
</feature>
<feature type="domain" description="AGC-kinase C-terminal" evidence="10">
    <location>
        <begin position="381"/>
        <end position="446"/>
    </location>
</feature>
<evidence type="ECO:0000256" key="6">
    <source>
        <dbReference type="ARBA" id="ARBA00022840"/>
    </source>
</evidence>
<dbReference type="SMART" id="SM00220">
    <property type="entry name" value="S_TKc"/>
    <property type="match status" value="1"/>
</dbReference>
<organism evidence="11 12">
    <name type="scientific">Stentor coeruleus</name>
    <dbReference type="NCBI Taxonomy" id="5963"/>
    <lineage>
        <taxon>Eukaryota</taxon>
        <taxon>Sar</taxon>
        <taxon>Alveolata</taxon>
        <taxon>Ciliophora</taxon>
        <taxon>Postciliodesmatophora</taxon>
        <taxon>Heterotrichea</taxon>
        <taxon>Heterotrichida</taxon>
        <taxon>Stentoridae</taxon>
        <taxon>Stentor</taxon>
    </lineage>
</organism>
<evidence type="ECO:0000256" key="4">
    <source>
        <dbReference type="ARBA" id="ARBA00022741"/>
    </source>
</evidence>
<dbReference type="PANTHER" id="PTHR24351">
    <property type="entry name" value="RIBOSOMAL PROTEIN S6 KINASE"/>
    <property type="match status" value="1"/>
</dbReference>
<evidence type="ECO:0000313" key="11">
    <source>
        <dbReference type="EMBL" id="OMJ76939.1"/>
    </source>
</evidence>
<dbReference type="Gene3D" id="1.10.510.10">
    <property type="entry name" value="Transferase(Phosphotransferase) domain 1"/>
    <property type="match status" value="1"/>
</dbReference>
<evidence type="ECO:0000256" key="5">
    <source>
        <dbReference type="ARBA" id="ARBA00022777"/>
    </source>
</evidence>
<protein>
    <recommendedName>
        <fullName evidence="13">Protein kinase domain-containing protein</fullName>
    </recommendedName>
</protein>
<dbReference type="AlphaFoldDB" id="A0A1R2BJJ6"/>
<evidence type="ECO:0000256" key="8">
    <source>
        <dbReference type="SAM" id="MobiDB-lite"/>
    </source>
</evidence>
<dbReference type="OrthoDB" id="413209at2759"/>
<gene>
    <name evidence="11" type="ORF">SteCoe_23563</name>
</gene>
<evidence type="ECO:0000313" key="12">
    <source>
        <dbReference type="Proteomes" id="UP000187209"/>
    </source>
</evidence>
<keyword evidence="5" id="KW-0418">Kinase</keyword>
<dbReference type="Proteomes" id="UP000187209">
    <property type="component" value="Unassembled WGS sequence"/>
</dbReference>
<keyword evidence="2" id="KW-0597">Phosphoprotein</keyword>
<keyword evidence="3" id="KW-0808">Transferase</keyword>
<dbReference type="PROSITE" id="PS00108">
    <property type="entry name" value="PROTEIN_KINASE_ST"/>
    <property type="match status" value="1"/>
</dbReference>
<dbReference type="PROSITE" id="PS51285">
    <property type="entry name" value="AGC_KINASE_CTER"/>
    <property type="match status" value="1"/>
</dbReference>
<accession>A0A1R2BJJ6</accession>
<dbReference type="Gene3D" id="3.30.200.20">
    <property type="entry name" value="Phosphorylase Kinase, domain 1"/>
    <property type="match status" value="1"/>
</dbReference>
<dbReference type="GO" id="GO:0005524">
    <property type="term" value="F:ATP binding"/>
    <property type="evidence" value="ECO:0007669"/>
    <property type="project" value="UniProtKB-UniRule"/>
</dbReference>
<feature type="region of interest" description="Disordered" evidence="8">
    <location>
        <begin position="537"/>
        <end position="564"/>
    </location>
</feature>
<dbReference type="GO" id="GO:0004674">
    <property type="term" value="F:protein serine/threonine kinase activity"/>
    <property type="evidence" value="ECO:0007669"/>
    <property type="project" value="UniProtKB-KW"/>
</dbReference>
<dbReference type="SUPFAM" id="SSF56112">
    <property type="entry name" value="Protein kinase-like (PK-like)"/>
    <property type="match status" value="1"/>
</dbReference>
<sequence length="583" mass="67635">MGQDLAHPSLQLQRVSSAKHTHNLSGTKMKSINENKVLLILADKEEFSIQVNDDTLTCGWLISETIRLYQGQKSIIALRTSKNLEALDYWIMHFERSLQPFKNKDTLIAVFQENSQGPFGPCHFSPIRFIGKGGFSRVVEVRKKDTGMLYAVKIVKKDFLINEEKVHQILTEKDILVNSNHPFIVKLHWAYQTDEDLHFVMDFCPGGELFYHLHNLGRLAEDQARFYISEIVCGLEYLHTVDVIYRDLKPENILLDLDGHIKITDFGLSKRDIKKRDKSFSFCGSPEYMSPEMLQGQGHGREVDFYSLGALLFEMLTGLPPFYDSNRSRMYKNILQNELFIPNYISKTGKDLLQRLLNKNTEQRLGYNQGTIEIKSHPWFKGISWSKIIDKKITPPYRPNFRHSNFDPEYLSMQLAENEFNKQRVPSTIHFTTFDYNIEEKIINKGTEISNISTQSSKHLNSGSHIIDEYNSTKVKLFMPTVSPKICTVKDPIEICAYRHRRFREIMPMILSGEIQNNSRNLVQELRSTNNLRIPFRQRKKDKPLSQDLNMEVPEANEDKSRANEIPEFLKKVEVSKMTSVNK</sequence>
<keyword evidence="4 7" id="KW-0547">Nucleotide-binding</keyword>
<reference evidence="11 12" key="1">
    <citation type="submission" date="2016-11" db="EMBL/GenBank/DDBJ databases">
        <title>The macronuclear genome of Stentor coeruleus: a giant cell with tiny introns.</title>
        <authorList>
            <person name="Slabodnick M."/>
            <person name="Ruby J.G."/>
            <person name="Reiff S.B."/>
            <person name="Swart E.C."/>
            <person name="Gosai S."/>
            <person name="Prabakaran S."/>
            <person name="Witkowska E."/>
            <person name="Larue G.E."/>
            <person name="Fisher S."/>
            <person name="Freeman R.M."/>
            <person name="Gunawardena J."/>
            <person name="Chu W."/>
            <person name="Stover N.A."/>
            <person name="Gregory B.D."/>
            <person name="Nowacki M."/>
            <person name="Derisi J."/>
            <person name="Roy S.W."/>
            <person name="Marshall W.F."/>
            <person name="Sood P."/>
        </authorList>
    </citation>
    <scope>NUCLEOTIDE SEQUENCE [LARGE SCALE GENOMIC DNA]</scope>
    <source>
        <strain evidence="11">WM001</strain>
    </source>
</reference>
<dbReference type="InterPro" id="IPR045270">
    <property type="entry name" value="STKc_AGC"/>
</dbReference>
<dbReference type="InterPro" id="IPR017441">
    <property type="entry name" value="Protein_kinase_ATP_BS"/>
</dbReference>
<keyword evidence="12" id="KW-1185">Reference proteome</keyword>
<feature type="domain" description="Protein kinase" evidence="9">
    <location>
        <begin position="124"/>
        <end position="380"/>
    </location>
</feature>
<proteinExistence type="predicted"/>